<gene>
    <name evidence="2" type="ORF">GX570_12455</name>
</gene>
<dbReference type="InterPro" id="IPR036259">
    <property type="entry name" value="MFS_trans_sf"/>
</dbReference>
<proteinExistence type="predicted"/>
<evidence type="ECO:0000313" key="2">
    <source>
        <dbReference type="EMBL" id="NLF92133.1"/>
    </source>
</evidence>
<dbReference type="SUPFAM" id="SSF103473">
    <property type="entry name" value="MFS general substrate transporter"/>
    <property type="match status" value="1"/>
</dbReference>
<dbReference type="EMBL" id="JAAYYP010000458">
    <property type="protein sequence ID" value="NLF92133.1"/>
    <property type="molecule type" value="Genomic_DNA"/>
</dbReference>
<accession>A0A847HEE9</accession>
<sequence>QVDAVVVVSLLLLGLGWSATLVGSSAQLTAAAPVELRAALQGRSDFSMNIAGAFGGVVAGPVVSVWGMPAMAGLVVVLIVAQQLWALRARQPA</sequence>
<comment type="caution">
    <text evidence="2">The sequence shown here is derived from an EMBL/GenBank/DDBJ whole genome shotgun (WGS) entry which is preliminary data.</text>
</comment>
<organism evidence="2 3">
    <name type="scientific">Corynebacterium marinum</name>
    <dbReference type="NCBI Taxonomy" id="349751"/>
    <lineage>
        <taxon>Bacteria</taxon>
        <taxon>Bacillati</taxon>
        <taxon>Actinomycetota</taxon>
        <taxon>Actinomycetes</taxon>
        <taxon>Mycobacteriales</taxon>
        <taxon>Corynebacteriaceae</taxon>
        <taxon>Corynebacterium</taxon>
    </lineage>
</organism>
<evidence type="ECO:0000256" key="1">
    <source>
        <dbReference type="SAM" id="Phobius"/>
    </source>
</evidence>
<evidence type="ECO:0000313" key="3">
    <source>
        <dbReference type="Proteomes" id="UP000523614"/>
    </source>
</evidence>
<reference evidence="2 3" key="1">
    <citation type="journal article" date="2020" name="Biotechnol. Biofuels">
        <title>New insights from the biogas microbiome by comprehensive genome-resolved metagenomics of nearly 1600 species originating from multiple anaerobic digesters.</title>
        <authorList>
            <person name="Campanaro S."/>
            <person name="Treu L."/>
            <person name="Rodriguez-R L.M."/>
            <person name="Kovalovszki A."/>
            <person name="Ziels R.M."/>
            <person name="Maus I."/>
            <person name="Zhu X."/>
            <person name="Kougias P.G."/>
            <person name="Basile A."/>
            <person name="Luo G."/>
            <person name="Schluter A."/>
            <person name="Konstantinidis K.T."/>
            <person name="Angelidaki I."/>
        </authorList>
    </citation>
    <scope>NUCLEOTIDE SEQUENCE [LARGE SCALE GENOMIC DNA]</scope>
    <source>
        <strain evidence="2">AS06rmzACSIP_235</strain>
    </source>
</reference>
<protein>
    <submittedName>
        <fullName evidence="2">MFS transporter</fullName>
    </submittedName>
</protein>
<dbReference type="AlphaFoldDB" id="A0A847HEE9"/>
<dbReference type="Proteomes" id="UP000523614">
    <property type="component" value="Unassembled WGS sequence"/>
</dbReference>
<keyword evidence="1" id="KW-0812">Transmembrane</keyword>
<feature type="transmembrane region" description="Helical" evidence="1">
    <location>
        <begin position="55"/>
        <end position="81"/>
    </location>
</feature>
<name>A0A847HEE9_9CORY</name>
<keyword evidence="1" id="KW-0472">Membrane</keyword>
<keyword evidence="1" id="KW-1133">Transmembrane helix</keyword>
<feature type="non-terminal residue" evidence="2">
    <location>
        <position position="1"/>
    </location>
</feature>